<evidence type="ECO:0000313" key="2">
    <source>
        <dbReference type="EMBL" id="MFF8276852.1"/>
    </source>
</evidence>
<gene>
    <name evidence="2" type="ORF">ACF05T_12200</name>
</gene>
<dbReference type="Proteomes" id="UP001603013">
    <property type="component" value="Unassembled WGS sequence"/>
</dbReference>
<dbReference type="PROSITE" id="PS51318">
    <property type="entry name" value="TAT"/>
    <property type="match status" value="1"/>
</dbReference>
<dbReference type="InterPro" id="IPR028994">
    <property type="entry name" value="Integrin_alpha_N"/>
</dbReference>
<proteinExistence type="predicted"/>
<dbReference type="RefSeq" id="WP_391934222.1">
    <property type="nucleotide sequence ID" value="NZ_JBIBSM010000005.1"/>
</dbReference>
<name>A0ABW6YAN4_9ACTN</name>
<accession>A0ABW6YAN4</accession>
<organism evidence="2 3">
    <name type="scientific">Streptomyces lateritius</name>
    <dbReference type="NCBI Taxonomy" id="67313"/>
    <lineage>
        <taxon>Bacteria</taxon>
        <taxon>Bacillati</taxon>
        <taxon>Actinomycetota</taxon>
        <taxon>Actinomycetes</taxon>
        <taxon>Kitasatosporales</taxon>
        <taxon>Streptomycetaceae</taxon>
        <taxon>Streptomyces</taxon>
    </lineage>
</organism>
<dbReference type="SUPFAM" id="SSF69318">
    <property type="entry name" value="Integrin alpha N-terminal domain"/>
    <property type="match status" value="1"/>
</dbReference>
<evidence type="ECO:0000313" key="3">
    <source>
        <dbReference type="Proteomes" id="UP001603013"/>
    </source>
</evidence>
<feature type="chain" id="PRO_5047424099" evidence="1">
    <location>
        <begin position="35"/>
        <end position="714"/>
    </location>
</feature>
<keyword evidence="1" id="KW-0732">Signal</keyword>
<keyword evidence="3" id="KW-1185">Reference proteome</keyword>
<protein>
    <submittedName>
        <fullName evidence="2">FG-GAP repeat domain-containing protein</fullName>
    </submittedName>
</protein>
<comment type="caution">
    <text evidence="2">The sequence shown here is derived from an EMBL/GenBank/DDBJ whole genome shotgun (WGS) entry which is preliminary data.</text>
</comment>
<evidence type="ECO:0000256" key="1">
    <source>
        <dbReference type="SAM" id="SignalP"/>
    </source>
</evidence>
<dbReference type="InterPro" id="IPR006311">
    <property type="entry name" value="TAT_signal"/>
</dbReference>
<feature type="signal peptide" evidence="1">
    <location>
        <begin position="1"/>
        <end position="34"/>
    </location>
</feature>
<reference evidence="2 3" key="1">
    <citation type="submission" date="2024-10" db="EMBL/GenBank/DDBJ databases">
        <title>The Natural Products Discovery Center: Release of the First 8490 Sequenced Strains for Exploring Actinobacteria Biosynthetic Diversity.</title>
        <authorList>
            <person name="Kalkreuter E."/>
            <person name="Kautsar S.A."/>
            <person name="Yang D."/>
            <person name="Bader C.D."/>
            <person name="Teijaro C.N."/>
            <person name="Fluegel L."/>
            <person name="Davis C.M."/>
            <person name="Simpson J.R."/>
            <person name="Lauterbach L."/>
            <person name="Steele A.D."/>
            <person name="Gui C."/>
            <person name="Meng S."/>
            <person name="Li G."/>
            <person name="Viehrig K."/>
            <person name="Ye F."/>
            <person name="Su P."/>
            <person name="Kiefer A.F."/>
            <person name="Nichols A."/>
            <person name="Cepeda A.J."/>
            <person name="Yan W."/>
            <person name="Fan B."/>
            <person name="Jiang Y."/>
            <person name="Adhikari A."/>
            <person name="Zheng C.-J."/>
            <person name="Schuster L."/>
            <person name="Cowan T.M."/>
            <person name="Smanski M.J."/>
            <person name="Chevrette M.G."/>
            <person name="De Carvalho L.P.S."/>
            <person name="Shen B."/>
        </authorList>
    </citation>
    <scope>NUCLEOTIDE SEQUENCE [LARGE SCALE GENOMIC DNA]</scope>
    <source>
        <strain evidence="2 3">NPDC015755</strain>
    </source>
</reference>
<dbReference type="EMBL" id="JBIBSM010000005">
    <property type="protein sequence ID" value="MFF8276852.1"/>
    <property type="molecule type" value="Genomic_DNA"/>
</dbReference>
<sequence>MAHLRSTRRRLVVAVSTVLAVTLGAGALAVPATASPVGRTAFVAADTPAAPIPFPKQHKLVDAGVEGFLTQPVGSTATSRFAWYANGAATGYSGRTYLRSTRTGDFLVFADHYKVTLRDLTTMGVREVALDPLAGKPVFAGSAADTVFTTDGTDLRKHTLAVSTGTVTGLPAGATSVWVQPGTADDALVQFTVDNVRKWALLDLATDTIGKSYDVPAGATISAVSETHVVWSKGDARTAPEIFLLDRATDTVQKVPVSGAVHGEFLVRLVGGWVVYATTGVFDSTNVASSLADVTAYNLATKTTTKLLDHMTSAATAGDGSLYVRGGSVAQGEGMYKVTATGDDAPAVTLVASTGEPTALQITGTDVPATVDLDKNGGTAKFTWNLSRPPAYTMLWIRHTRTGADYRFYDYPDIARTTFDWQGGYNGEYTWELTAVPSNYIGPTLTATGSFTVVRKTAPHDFNDNGAPDVFLRDTSGRLWRADTAYDTQLRADPHRLIGPGWQIYDQIEVTGNVAGSAVADIVSRDRAGVLWLHQGDGRGGFTARVRLGGGWQVYNQIAGGSDLTGDGRADLVAVDKAGDLWLYKSTGSTTTPFAARKKIGPGWGVYNQLVAVGNVAGGAAGDLFARDRAGVLWQHLGNGDGTFAARTRLGGGWNTYQHLVGLGDANRDGRPDLLGVGTQGEYLYRGTGGWKAPLLGPQLAALTFDGGPYNSIS</sequence>